<name>G1KCM0_ANOCA</name>
<dbReference type="SMART" id="SM00093">
    <property type="entry name" value="SERPIN"/>
    <property type="match status" value="1"/>
</dbReference>
<dbReference type="HOGENOM" id="CLU_023330_2_1_1"/>
<dbReference type="Pfam" id="PF00079">
    <property type="entry name" value="Serpin"/>
    <property type="match status" value="1"/>
</dbReference>
<dbReference type="PANTHER" id="PTHR11461:SF165">
    <property type="entry name" value="ALPHA-1-ANTITRYPSIN"/>
    <property type="match status" value="1"/>
</dbReference>
<evidence type="ECO:0000256" key="6">
    <source>
        <dbReference type="RuleBase" id="RU000411"/>
    </source>
</evidence>
<dbReference type="InParanoid" id="G1KCM0"/>
<dbReference type="Proteomes" id="UP000001646">
    <property type="component" value="Chromosome 1"/>
</dbReference>
<dbReference type="PANTHER" id="PTHR11461">
    <property type="entry name" value="SERINE PROTEASE INHIBITOR, SERPIN"/>
    <property type="match status" value="1"/>
</dbReference>
<dbReference type="AlphaFoldDB" id="G1KCM0"/>
<proteinExistence type="inferred from homology"/>
<dbReference type="FunFam" id="2.10.310.10:FF:000001">
    <property type="entry name" value="Serpin family A member 1"/>
    <property type="match status" value="1"/>
</dbReference>
<evidence type="ECO:0000256" key="3">
    <source>
        <dbReference type="ARBA" id="ARBA00022729"/>
    </source>
</evidence>
<gene>
    <name evidence="8" type="primary">LOC100562920</name>
</gene>
<keyword evidence="4" id="KW-0722">Serine protease inhibitor</keyword>
<dbReference type="Ensembl" id="ENSACAT00000004185.4">
    <property type="protein sequence ID" value="ENSACAP00000004090.3"/>
    <property type="gene ID" value="ENSACAG00000004073.4"/>
</dbReference>
<evidence type="ECO:0000259" key="7">
    <source>
        <dbReference type="SMART" id="SM00093"/>
    </source>
</evidence>
<dbReference type="GO" id="GO:0005615">
    <property type="term" value="C:extracellular space"/>
    <property type="evidence" value="ECO:0000318"/>
    <property type="project" value="GO_Central"/>
</dbReference>
<dbReference type="STRING" id="28377.ENSACAP00000004090"/>
<evidence type="ECO:0000256" key="1">
    <source>
        <dbReference type="ARBA" id="ARBA00009500"/>
    </source>
</evidence>
<evidence type="ECO:0000256" key="4">
    <source>
        <dbReference type="ARBA" id="ARBA00022900"/>
    </source>
</evidence>
<dbReference type="InterPro" id="IPR023796">
    <property type="entry name" value="Serpin_dom"/>
</dbReference>
<feature type="domain" description="Serpin" evidence="7">
    <location>
        <begin position="80"/>
        <end position="435"/>
    </location>
</feature>
<dbReference type="eggNOG" id="KOG2392">
    <property type="taxonomic scope" value="Eukaryota"/>
</dbReference>
<sequence>MPSGQFNEYKEKSIKIRGLFECQRFLCHYYKPKTKMKSVLSVCLLTIGLCTITHGHHINGHDDTSVAAAKIYTNTAQFGLNLLEQISSASPGKNVFFSPLIISSALSLLSLGARSTTHTQILEGLTFNLTQIQEKDIHDGFHNLFSVLTNPDSKVKLDIGQALFVKDGQNLLQKFLDDVHASYEADVLSAKFQEPTEAEKQINEYVEKKTHGKIPQLVKGLDQNTVLVLVNYIFFKGNWEKPFDPEMTREGDFIVDDKTTVKVPMMQRMGWFHYYFDHELSCTVVQMHYNGNATAFFVLPDPGKMKELEKAISRDVLTKWSARVHRDTARVHLPKFNISTSCDLKGPLTNLGIAEMFSDNADLTGITGQALKVSKVTHKAVLTIDEIGTEAAAATAVEAIPMSLPPTIIFNGPFLFLVYDQVTNSTLFIGKIVNPTES</sequence>
<evidence type="ECO:0000313" key="9">
    <source>
        <dbReference type="Proteomes" id="UP000001646"/>
    </source>
</evidence>
<dbReference type="FunFam" id="2.30.39.10:FF:000003">
    <property type="entry name" value="alpha-1-antitrypsin isoform X1"/>
    <property type="match status" value="1"/>
</dbReference>
<accession>G1KCM0</accession>
<dbReference type="InterPro" id="IPR042185">
    <property type="entry name" value="Serpin_sf_2"/>
</dbReference>
<evidence type="ECO:0000313" key="8">
    <source>
        <dbReference type="Ensembl" id="ENSACAP00000004090.3"/>
    </source>
</evidence>
<organism evidence="8 9">
    <name type="scientific">Anolis carolinensis</name>
    <name type="common">Green anole</name>
    <name type="synonym">American chameleon</name>
    <dbReference type="NCBI Taxonomy" id="28377"/>
    <lineage>
        <taxon>Eukaryota</taxon>
        <taxon>Metazoa</taxon>
        <taxon>Chordata</taxon>
        <taxon>Craniata</taxon>
        <taxon>Vertebrata</taxon>
        <taxon>Euteleostomi</taxon>
        <taxon>Lepidosauria</taxon>
        <taxon>Squamata</taxon>
        <taxon>Bifurcata</taxon>
        <taxon>Unidentata</taxon>
        <taxon>Episquamata</taxon>
        <taxon>Toxicofera</taxon>
        <taxon>Iguania</taxon>
        <taxon>Dactyloidae</taxon>
        <taxon>Anolis</taxon>
    </lineage>
</organism>
<dbReference type="Gene3D" id="2.30.39.10">
    <property type="entry name" value="Alpha-1-antitrypsin, domain 1"/>
    <property type="match status" value="1"/>
</dbReference>
<dbReference type="InterPro" id="IPR042178">
    <property type="entry name" value="Serpin_sf_1"/>
</dbReference>
<keyword evidence="5" id="KW-0325">Glycoprotein</keyword>
<dbReference type="Gene3D" id="2.10.310.10">
    <property type="entry name" value="Serpins superfamily"/>
    <property type="match status" value="1"/>
</dbReference>
<keyword evidence="9" id="KW-1185">Reference proteome</keyword>
<dbReference type="FunFam" id="3.30.497.10:FF:000001">
    <property type="entry name" value="Serine protease inhibitor"/>
    <property type="match status" value="1"/>
</dbReference>
<dbReference type="GeneID" id="100562920"/>
<dbReference type="InterPro" id="IPR036186">
    <property type="entry name" value="Serpin_sf"/>
</dbReference>
<evidence type="ECO:0000256" key="5">
    <source>
        <dbReference type="ARBA" id="ARBA00023180"/>
    </source>
</evidence>
<reference evidence="8" key="2">
    <citation type="submission" date="2025-08" db="UniProtKB">
        <authorList>
            <consortium name="Ensembl"/>
        </authorList>
    </citation>
    <scope>IDENTIFICATION</scope>
</reference>
<dbReference type="GO" id="GO:0004867">
    <property type="term" value="F:serine-type endopeptidase inhibitor activity"/>
    <property type="evidence" value="ECO:0000318"/>
    <property type="project" value="GO_Central"/>
</dbReference>
<reference evidence="8" key="3">
    <citation type="submission" date="2025-09" db="UniProtKB">
        <authorList>
            <consortium name="Ensembl"/>
        </authorList>
    </citation>
    <scope>IDENTIFICATION</scope>
</reference>
<dbReference type="SUPFAM" id="SSF56574">
    <property type="entry name" value="Serpins"/>
    <property type="match status" value="1"/>
</dbReference>
<dbReference type="GeneTree" id="ENSGT00940000160877"/>
<dbReference type="Bgee" id="ENSACAG00000004073">
    <property type="expression patterns" value="Expressed in liver and 6 other cell types or tissues"/>
</dbReference>
<keyword evidence="2" id="KW-0646">Protease inhibitor</keyword>
<comment type="similarity">
    <text evidence="1 6">Belongs to the serpin family.</text>
</comment>
<keyword evidence="3" id="KW-0732">Signal</keyword>
<protein>
    <recommendedName>
        <fullName evidence="7">Serpin domain-containing protein</fullName>
    </recommendedName>
</protein>
<dbReference type="InterPro" id="IPR000215">
    <property type="entry name" value="Serpin_fam"/>
</dbReference>
<evidence type="ECO:0000256" key="2">
    <source>
        <dbReference type="ARBA" id="ARBA00022690"/>
    </source>
</evidence>
<dbReference type="OrthoDB" id="671595at2759"/>
<reference evidence="8 9" key="1">
    <citation type="submission" date="2009-12" db="EMBL/GenBank/DDBJ databases">
        <title>The Genome Sequence of Anolis carolinensis (Green Anole Lizard).</title>
        <authorList>
            <consortium name="The Genome Sequencing Platform"/>
            <person name="Di Palma F."/>
            <person name="Alfoldi J."/>
            <person name="Heiman D."/>
            <person name="Young S."/>
            <person name="Grabherr M."/>
            <person name="Johnson J."/>
            <person name="Lander E.S."/>
            <person name="Lindblad-Toh K."/>
        </authorList>
    </citation>
    <scope>NUCLEOTIDE SEQUENCE [LARGE SCALE GENOMIC DNA]</scope>
    <source>
        <strain evidence="8 9">JBL SC #1</strain>
    </source>
</reference>
<dbReference type="KEGG" id="acs:100562920"/>
<dbReference type="Gene3D" id="3.30.497.10">
    <property type="entry name" value="Antithrombin, subunit I, domain 2"/>
    <property type="match status" value="1"/>
</dbReference>
<dbReference type="RefSeq" id="XP_008105229.1">
    <property type="nucleotide sequence ID" value="XM_008107022.2"/>
</dbReference>